<dbReference type="SMART" id="SM00717">
    <property type="entry name" value="SANT"/>
    <property type="match status" value="1"/>
</dbReference>
<feature type="compositionally biased region" description="Low complexity" evidence="5">
    <location>
        <begin position="259"/>
        <end position="277"/>
    </location>
</feature>
<dbReference type="InterPro" id="IPR032451">
    <property type="entry name" value="SMARCC_C"/>
</dbReference>
<feature type="compositionally biased region" description="Basic and acidic residues" evidence="5">
    <location>
        <begin position="305"/>
        <end position="315"/>
    </location>
</feature>
<feature type="compositionally biased region" description="Basic and acidic residues" evidence="5">
    <location>
        <begin position="101"/>
        <end position="113"/>
    </location>
</feature>
<dbReference type="EMBL" id="PQIB02000015">
    <property type="protein sequence ID" value="RLM64528.1"/>
    <property type="molecule type" value="Genomic_DNA"/>
</dbReference>
<protein>
    <recommendedName>
        <fullName evidence="11">SWI/SNF complex subunit SWI3A</fullName>
    </recommendedName>
</protein>
<feature type="compositionally biased region" description="Basic and acidic residues" evidence="5">
    <location>
        <begin position="128"/>
        <end position="155"/>
    </location>
</feature>
<feature type="compositionally biased region" description="Basic and acidic residues" evidence="5">
    <location>
        <begin position="187"/>
        <end position="200"/>
    </location>
</feature>
<dbReference type="Gene3D" id="1.10.10.10">
    <property type="entry name" value="Winged helix-like DNA-binding domain superfamily/Winged helix DNA-binding domain"/>
    <property type="match status" value="1"/>
</dbReference>
<dbReference type="InterPro" id="IPR009057">
    <property type="entry name" value="Homeodomain-like_sf"/>
</dbReference>
<keyword evidence="1" id="KW-0805">Transcription regulation</keyword>
<evidence type="ECO:0008006" key="11">
    <source>
        <dbReference type="Google" id="ProtNLM"/>
    </source>
</evidence>
<feature type="domain" description="SANT" evidence="8">
    <location>
        <begin position="712"/>
        <end position="763"/>
    </location>
</feature>
<evidence type="ECO:0000259" key="7">
    <source>
        <dbReference type="PROSITE" id="PS50934"/>
    </source>
</evidence>
<feature type="compositionally biased region" description="Basic and acidic residues" evidence="5">
    <location>
        <begin position="438"/>
        <end position="455"/>
    </location>
</feature>
<accession>A0A3L6PS23</accession>
<dbReference type="GO" id="GO:0003743">
    <property type="term" value="F:translation initiation factor activity"/>
    <property type="evidence" value="ECO:0007669"/>
    <property type="project" value="InterPro"/>
</dbReference>
<dbReference type="Pfam" id="PF06273">
    <property type="entry name" value="eIF-4B"/>
    <property type="match status" value="2"/>
</dbReference>
<evidence type="ECO:0000256" key="1">
    <source>
        <dbReference type="ARBA" id="ARBA00023015"/>
    </source>
</evidence>
<comment type="caution">
    <text evidence="9">The sequence shown here is derived from an EMBL/GenBank/DDBJ whole genome shotgun (WGS) entry which is preliminary data.</text>
</comment>
<dbReference type="Proteomes" id="UP000275267">
    <property type="component" value="Unassembled WGS sequence"/>
</dbReference>
<keyword evidence="4" id="KW-0175">Coiled coil</keyword>
<evidence type="ECO:0000259" key="6">
    <source>
        <dbReference type="PROSITE" id="PS50090"/>
    </source>
</evidence>
<dbReference type="GO" id="GO:0003729">
    <property type="term" value="F:mRNA binding"/>
    <property type="evidence" value="ECO:0007669"/>
    <property type="project" value="TreeGrafter"/>
</dbReference>
<keyword evidence="10" id="KW-1185">Reference proteome</keyword>
<dbReference type="GO" id="GO:0005634">
    <property type="term" value="C:nucleus"/>
    <property type="evidence" value="ECO:0007669"/>
    <property type="project" value="UniProtKB-ARBA"/>
</dbReference>
<dbReference type="STRING" id="4540.A0A3L6PS23"/>
<feature type="region of interest" description="Disordered" evidence="5">
    <location>
        <begin position="1"/>
        <end position="315"/>
    </location>
</feature>
<dbReference type="AlphaFoldDB" id="A0A3L6PS23"/>
<feature type="coiled-coil region" evidence="4">
    <location>
        <begin position="339"/>
        <end position="398"/>
    </location>
</feature>
<evidence type="ECO:0000256" key="5">
    <source>
        <dbReference type="SAM" id="MobiDB-lite"/>
    </source>
</evidence>
<name>A0A3L6PS23_PANMI</name>
<dbReference type="InterPro" id="IPR007526">
    <property type="entry name" value="SWIRM"/>
</dbReference>
<proteinExistence type="predicted"/>
<feature type="domain" description="Myb-like" evidence="6">
    <location>
        <begin position="709"/>
        <end position="759"/>
    </location>
</feature>
<dbReference type="PROSITE" id="PS50934">
    <property type="entry name" value="SWIRM"/>
    <property type="match status" value="1"/>
</dbReference>
<keyword evidence="3" id="KW-0539">Nucleus</keyword>
<dbReference type="Pfam" id="PF04433">
    <property type="entry name" value="SWIRM"/>
    <property type="match status" value="1"/>
</dbReference>
<feature type="domain" description="SWIRM" evidence="7">
    <location>
        <begin position="492"/>
        <end position="595"/>
    </location>
</feature>
<evidence type="ECO:0000313" key="9">
    <source>
        <dbReference type="EMBL" id="RLM64528.1"/>
    </source>
</evidence>
<feature type="region of interest" description="Disordered" evidence="5">
    <location>
        <begin position="400"/>
        <end position="457"/>
    </location>
</feature>
<feature type="region of interest" description="Disordered" evidence="5">
    <location>
        <begin position="691"/>
        <end position="714"/>
    </location>
</feature>
<feature type="compositionally biased region" description="Basic and acidic residues" evidence="5">
    <location>
        <begin position="692"/>
        <end position="710"/>
    </location>
</feature>
<feature type="compositionally biased region" description="Low complexity" evidence="5">
    <location>
        <begin position="27"/>
        <end position="39"/>
    </location>
</feature>
<evidence type="ECO:0000256" key="2">
    <source>
        <dbReference type="ARBA" id="ARBA00023163"/>
    </source>
</evidence>
<feature type="compositionally biased region" description="Basic and acidic residues" evidence="5">
    <location>
        <begin position="234"/>
        <end position="258"/>
    </location>
</feature>
<dbReference type="SUPFAM" id="SSF46689">
    <property type="entry name" value="Homeodomain-like"/>
    <property type="match status" value="2"/>
</dbReference>
<dbReference type="InterPro" id="IPR010433">
    <property type="entry name" value="EIF-4B_pln"/>
</dbReference>
<organism evidence="9 10">
    <name type="scientific">Panicum miliaceum</name>
    <name type="common">Proso millet</name>
    <name type="synonym">Broomcorn millet</name>
    <dbReference type="NCBI Taxonomy" id="4540"/>
    <lineage>
        <taxon>Eukaryota</taxon>
        <taxon>Viridiplantae</taxon>
        <taxon>Streptophyta</taxon>
        <taxon>Embryophyta</taxon>
        <taxon>Tracheophyta</taxon>
        <taxon>Spermatophyta</taxon>
        <taxon>Magnoliopsida</taxon>
        <taxon>Liliopsida</taxon>
        <taxon>Poales</taxon>
        <taxon>Poaceae</taxon>
        <taxon>PACMAD clade</taxon>
        <taxon>Panicoideae</taxon>
        <taxon>Panicodae</taxon>
        <taxon>Paniceae</taxon>
        <taxon>Panicinae</taxon>
        <taxon>Panicum</taxon>
        <taxon>Panicum sect. Panicum</taxon>
    </lineage>
</organism>
<gene>
    <name evidence="9" type="ORF">C2845_PM16G13270</name>
</gene>
<sequence>MAKPWGGVGAWALDAERAEEEERERAAAVPAPEPAGGAASFPSLREAAAAGGGKSKKKNKGTTLSLSEFTTYGAAAAQRRAAPVEPRGLTPQEMMMLPTGPRERSAEELDRSRGFRSYGGGGFGGSGEGERRGFDDEGRRGPGRSSDLDMPSRADEVDDWGASKKFTPVPTDSGRRDRFGGPSPLGRADDIDDWSRDKKPLPSRYPSLGSGGGATSTPPAEVARNRPSPFGAARPREDVLAEKGVDWRKFESEIEQKTSRPTSSHSSRPNSAHSSRPGSPGSQVSAVGSEGAPRARPKVNPFGDAKPREVVLQEKGKDWKKIDLELEHRAVNRPESDEERNLKEEINLMKVDLKEIEGKISDGSDQASVDAKNLSEKISQLESQLEQLTRELDDKIRFGQRPRSGAGRVTALPPTSLAEEPQATVVDRPRSRGGMEPPHSRQEERWGFQGSRERGSFGGSRSSDSICVCVTSLRCDVMTCSASYSYWYILLPLIDCDSGWFRWDGIHETERRALPEFFGGAGGSGFGTATRNPRIYREYRDFIIAKYREDPARRLTFTEVRRALVGDVTLLRKVFAFLDASGLINFSASSSSSGPASRQQEVGVIVEAPVGLQVTPRPPASYFAEEKRGGPGGEKDNGFRLPPLTSYGDVFGEWAPGKAPICGFCGEECNDEKVETLKDGFKVCSKCSKSNNDNKEEANKCPGDKKESVDNHASSPWTDAETLLLLEGVLKHGDDWDLIAQHVRTKNKSECIARLIQLPFGEHMLGTINGKSVSRLHMNQATDGKMNQHLTKDSSSNSTEKVDGMQIDGNEDSADKSVEEHPTKRRRLFSSMDATTSLMEQLALLTTSTSPDVAAAAADAAIKALGNENSQARKAFRLSEREFKTKAFASNHVQQIDRKVGNKDVEMHGQTGSDKKQEKKFIASAYQVRAAVATAIGVAVAHAKMLADQEEREMELLMASIIETQLRKMQYKIKHFEELESDMEQEYTSMQQMQGSLMNEWLKALEQAFRAGVSLPRDELLIKLFLNKPSP</sequence>
<evidence type="ECO:0000256" key="4">
    <source>
        <dbReference type="SAM" id="Coils"/>
    </source>
</evidence>
<dbReference type="PANTHER" id="PTHR32091">
    <property type="entry name" value="EUKARYOTIC TRANSLATION INITIATION FACTOR 4B"/>
    <property type="match status" value="1"/>
</dbReference>
<feature type="region of interest" description="Disordered" evidence="5">
    <location>
        <begin position="782"/>
        <end position="822"/>
    </location>
</feature>
<dbReference type="FunFam" id="1.10.10.10:FF:000020">
    <property type="entry name" value="SWI/SNF complex subunit SMARCC2 isoform c"/>
    <property type="match status" value="1"/>
</dbReference>
<dbReference type="Pfam" id="PF00249">
    <property type="entry name" value="Myb_DNA-binding"/>
    <property type="match status" value="1"/>
</dbReference>
<dbReference type="PANTHER" id="PTHR32091:SF20">
    <property type="entry name" value="EUKARYOTIC TRANSLATION INITIATION FACTOR 4B1"/>
    <property type="match status" value="1"/>
</dbReference>
<dbReference type="Gene3D" id="1.10.10.60">
    <property type="entry name" value="Homeodomain-like"/>
    <property type="match status" value="1"/>
</dbReference>
<dbReference type="OrthoDB" id="118550at2759"/>
<dbReference type="InterPro" id="IPR001005">
    <property type="entry name" value="SANT/Myb"/>
</dbReference>
<keyword evidence="2" id="KW-0804">Transcription</keyword>
<evidence type="ECO:0000259" key="8">
    <source>
        <dbReference type="PROSITE" id="PS51293"/>
    </source>
</evidence>
<dbReference type="PROSITE" id="PS51293">
    <property type="entry name" value="SANT"/>
    <property type="match status" value="1"/>
</dbReference>
<evidence type="ECO:0000256" key="3">
    <source>
        <dbReference type="ARBA" id="ARBA00023242"/>
    </source>
</evidence>
<dbReference type="InterPro" id="IPR036388">
    <property type="entry name" value="WH-like_DNA-bd_sf"/>
</dbReference>
<feature type="compositionally biased region" description="Gly residues" evidence="5">
    <location>
        <begin position="117"/>
        <end position="127"/>
    </location>
</feature>
<dbReference type="Pfam" id="PF16495">
    <property type="entry name" value="SWIRM-assoc_1"/>
    <property type="match status" value="1"/>
</dbReference>
<evidence type="ECO:0000313" key="10">
    <source>
        <dbReference type="Proteomes" id="UP000275267"/>
    </source>
</evidence>
<feature type="compositionally biased region" description="Basic and acidic residues" evidence="5">
    <location>
        <begin position="813"/>
        <end position="822"/>
    </location>
</feature>
<dbReference type="InterPro" id="IPR017884">
    <property type="entry name" value="SANT_dom"/>
</dbReference>
<dbReference type="PROSITE" id="PS50090">
    <property type="entry name" value="MYB_LIKE"/>
    <property type="match status" value="1"/>
</dbReference>
<reference evidence="10" key="1">
    <citation type="journal article" date="2019" name="Nat. Commun.">
        <title>The genome of broomcorn millet.</title>
        <authorList>
            <person name="Zou C."/>
            <person name="Miki D."/>
            <person name="Li D."/>
            <person name="Tang Q."/>
            <person name="Xiao L."/>
            <person name="Rajput S."/>
            <person name="Deng P."/>
            <person name="Jia W."/>
            <person name="Huang R."/>
            <person name="Zhang M."/>
            <person name="Sun Y."/>
            <person name="Hu J."/>
            <person name="Fu X."/>
            <person name="Schnable P.S."/>
            <person name="Li F."/>
            <person name="Zhang H."/>
            <person name="Feng B."/>
            <person name="Zhu X."/>
            <person name="Liu R."/>
            <person name="Schnable J.C."/>
            <person name="Zhu J.-K."/>
            <person name="Zhang H."/>
        </authorList>
    </citation>
    <scope>NUCLEOTIDE SEQUENCE [LARGE SCALE GENOMIC DNA]</scope>
</reference>
<dbReference type="CDD" id="cd00167">
    <property type="entry name" value="SANT"/>
    <property type="match status" value="1"/>
</dbReference>